<feature type="compositionally biased region" description="Polar residues" evidence="1">
    <location>
        <begin position="357"/>
        <end position="379"/>
    </location>
</feature>
<dbReference type="SUPFAM" id="SSF53067">
    <property type="entry name" value="Actin-like ATPase domain"/>
    <property type="match status" value="2"/>
</dbReference>
<evidence type="ECO:0000313" key="4">
    <source>
        <dbReference type="EMBL" id="RLK51132.1"/>
    </source>
</evidence>
<dbReference type="Gene3D" id="3.30.420.40">
    <property type="match status" value="2"/>
</dbReference>
<dbReference type="InterPro" id="IPR040607">
    <property type="entry name" value="ALP_N"/>
</dbReference>
<dbReference type="AlphaFoldDB" id="A0A498C630"/>
<feature type="compositionally biased region" description="Low complexity" evidence="1">
    <location>
        <begin position="339"/>
        <end position="349"/>
    </location>
</feature>
<feature type="domain" description="Actin-like protein N-terminal" evidence="2">
    <location>
        <begin position="6"/>
        <end position="159"/>
    </location>
</feature>
<sequence length="387" mass="42260">MERCIGLDMGYGFIKSDDGREGHVFPSVVGEGSSGAPMALGFRQPPPTEDLRVTVNGKHYFLGDLAIRHSRIAHRGLSPTRSEGDDLRILFLGALSMYCRETMNNFYVVTGLPPGRMHLADDLTRQLRGDHEVIRQTGGQRFGVSIRIDRIEVVPQPVGTYWSEVLDNRGQLRASNPMLKGRIGIIDIGFRTSDLATIVDGEYSPAFSRTVPIGISTGYDTISSSLSTEYGLERETYTLDDSIISGSINVSGQPVDISGLRDQVFEELATKLLVEVRSQWQLAEYDHILITGGGGQVLEKYLRPRMSQALLVNDPVTANARGYFAWAYHNTQQAMASEAPAQQPTGQQPQTPPPAGSEQQPVGSSYGNLDQSPGQQSTPYGGGGQER</sequence>
<feature type="domain" description="Actin homologue MreB-like C-terminal" evidence="3">
    <location>
        <begin position="185"/>
        <end position="302"/>
    </location>
</feature>
<evidence type="ECO:0000256" key="1">
    <source>
        <dbReference type="SAM" id="MobiDB-lite"/>
    </source>
</evidence>
<proteinExistence type="predicted"/>
<feature type="region of interest" description="Disordered" evidence="1">
    <location>
        <begin position="335"/>
        <end position="387"/>
    </location>
</feature>
<dbReference type="RefSeq" id="WP_170153601.1">
    <property type="nucleotide sequence ID" value="NZ_RCDA01000001.1"/>
</dbReference>
<dbReference type="Pfam" id="PF17989">
    <property type="entry name" value="ALP_N"/>
    <property type="match status" value="1"/>
</dbReference>
<name>A0A498C630_9GAMM</name>
<keyword evidence="5" id="KW-1185">Reference proteome</keyword>
<evidence type="ECO:0000313" key="5">
    <source>
        <dbReference type="Proteomes" id="UP000275461"/>
    </source>
</evidence>
<dbReference type="EMBL" id="RCDA01000001">
    <property type="protein sequence ID" value="RLK51132.1"/>
    <property type="molecule type" value="Genomic_DNA"/>
</dbReference>
<dbReference type="CDD" id="cd24025">
    <property type="entry name" value="ASKHA_NBD_ParM_pCBH-like"/>
    <property type="match status" value="1"/>
</dbReference>
<evidence type="ECO:0000259" key="2">
    <source>
        <dbReference type="Pfam" id="PF17989"/>
    </source>
</evidence>
<dbReference type="InterPro" id="IPR049067">
    <property type="entry name" value="MreB-like_C"/>
</dbReference>
<comment type="caution">
    <text evidence="4">The sequence shown here is derived from an EMBL/GenBank/DDBJ whole genome shotgun (WGS) entry which is preliminary data.</text>
</comment>
<organism evidence="4 5">
    <name type="scientific">Alkalispirillum mobile</name>
    <dbReference type="NCBI Taxonomy" id="85925"/>
    <lineage>
        <taxon>Bacteria</taxon>
        <taxon>Pseudomonadati</taxon>
        <taxon>Pseudomonadota</taxon>
        <taxon>Gammaproteobacteria</taxon>
        <taxon>Chromatiales</taxon>
        <taxon>Ectothiorhodospiraceae</taxon>
        <taxon>Alkalispirillum</taxon>
    </lineage>
</organism>
<accession>A0A498C630</accession>
<evidence type="ECO:0000259" key="3">
    <source>
        <dbReference type="Pfam" id="PF21522"/>
    </source>
</evidence>
<protein>
    <submittedName>
        <fullName evidence="4">Plasmid segregation protein ParM</fullName>
    </submittedName>
</protein>
<reference evidence="4 5" key="1">
    <citation type="submission" date="2018-10" db="EMBL/GenBank/DDBJ databases">
        <title>Genomic Encyclopedia of Type Strains, Phase IV (KMG-IV): sequencing the most valuable type-strain genomes for metagenomic binning, comparative biology and taxonomic classification.</title>
        <authorList>
            <person name="Goeker M."/>
        </authorList>
    </citation>
    <scope>NUCLEOTIDE SEQUENCE [LARGE SCALE GENOMIC DNA]</scope>
    <source>
        <strain evidence="4 5">DSM 12769</strain>
    </source>
</reference>
<gene>
    <name evidence="4" type="ORF">DFR31_1048</name>
</gene>
<dbReference type="InterPro" id="IPR043129">
    <property type="entry name" value="ATPase_NBD"/>
</dbReference>
<dbReference type="Proteomes" id="UP000275461">
    <property type="component" value="Unassembled WGS sequence"/>
</dbReference>
<dbReference type="Pfam" id="PF21522">
    <property type="entry name" value="MreB-like_C"/>
    <property type="match status" value="1"/>
</dbReference>